<protein>
    <recommendedName>
        <fullName evidence="3">Peptidase C39-like domain-containing protein</fullName>
    </recommendedName>
</protein>
<gene>
    <name evidence="1" type="ORF">QQ020_15630</name>
</gene>
<evidence type="ECO:0000313" key="1">
    <source>
        <dbReference type="EMBL" id="MDN5213501.1"/>
    </source>
</evidence>
<dbReference type="RefSeq" id="WP_346758839.1">
    <property type="nucleotide sequence ID" value="NZ_JAUJEB010000003.1"/>
</dbReference>
<organism evidence="1 2">
    <name type="scientific">Agaribacillus aureus</name>
    <dbReference type="NCBI Taxonomy" id="3051825"/>
    <lineage>
        <taxon>Bacteria</taxon>
        <taxon>Pseudomonadati</taxon>
        <taxon>Bacteroidota</taxon>
        <taxon>Cytophagia</taxon>
        <taxon>Cytophagales</taxon>
        <taxon>Splendidivirgaceae</taxon>
        <taxon>Agaribacillus</taxon>
    </lineage>
</organism>
<keyword evidence="2" id="KW-1185">Reference proteome</keyword>
<dbReference type="EMBL" id="JAUJEB010000003">
    <property type="protein sequence ID" value="MDN5213501.1"/>
    <property type="molecule type" value="Genomic_DNA"/>
</dbReference>
<reference evidence="1" key="1">
    <citation type="submission" date="2023-06" db="EMBL/GenBank/DDBJ databases">
        <title>Genomic of Agaribacillus aureum.</title>
        <authorList>
            <person name="Wang G."/>
        </authorList>
    </citation>
    <scope>NUCLEOTIDE SEQUENCE</scope>
    <source>
        <strain evidence="1">BMA12</strain>
    </source>
</reference>
<accession>A0ABT8LAU2</accession>
<proteinExistence type="predicted"/>
<evidence type="ECO:0008006" key="3">
    <source>
        <dbReference type="Google" id="ProtNLM"/>
    </source>
</evidence>
<name>A0ABT8LAU2_9BACT</name>
<dbReference type="Gene3D" id="3.90.1720.10">
    <property type="entry name" value="endopeptidase domain like (from Nostoc punctiforme)"/>
    <property type="match status" value="1"/>
</dbReference>
<evidence type="ECO:0000313" key="2">
    <source>
        <dbReference type="Proteomes" id="UP001172083"/>
    </source>
</evidence>
<comment type="caution">
    <text evidence="1">The sequence shown here is derived from an EMBL/GenBank/DDBJ whole genome shotgun (WGS) entry which is preliminary data.</text>
</comment>
<dbReference type="Proteomes" id="UP001172083">
    <property type="component" value="Unassembled WGS sequence"/>
</dbReference>
<sequence>MKTPENVSKFIHAHFFLTILLSSLFAASYGQSINNSWKQDLSEQLQEFKSCENAPVNGINPCTAFVGDMLKTVYKINDFYSQSSGRHMLVSEIAKFLKETNKWELLGHAYEQQALDNAQSYANSKKAIVAVYLNKENIGHVSLIIPGELKPSGSWGFNVPNSASFFLSTPENSYVGKGLSYAFTRSMLKEVLLYGRNY</sequence>